<dbReference type="InterPro" id="IPR006104">
    <property type="entry name" value="Glyco_hydro_2_N"/>
</dbReference>
<organism evidence="9 10">
    <name type="scientific">Sinomicrobium pectinilyticum</name>
    <dbReference type="NCBI Taxonomy" id="1084421"/>
    <lineage>
        <taxon>Bacteria</taxon>
        <taxon>Pseudomonadati</taxon>
        <taxon>Bacteroidota</taxon>
        <taxon>Flavobacteriia</taxon>
        <taxon>Flavobacteriales</taxon>
        <taxon>Flavobacteriaceae</taxon>
        <taxon>Sinomicrobium</taxon>
    </lineage>
</organism>
<dbReference type="Pfam" id="PF02836">
    <property type="entry name" value="Glyco_hydro_2_C"/>
    <property type="match status" value="1"/>
</dbReference>
<evidence type="ECO:0000256" key="1">
    <source>
        <dbReference type="ARBA" id="ARBA00007401"/>
    </source>
</evidence>
<keyword evidence="3" id="KW-0326">Glycosidase</keyword>
<dbReference type="PRINTS" id="PR00132">
    <property type="entry name" value="GLHYDRLASE2"/>
</dbReference>
<evidence type="ECO:0000259" key="7">
    <source>
        <dbReference type="Pfam" id="PF16355"/>
    </source>
</evidence>
<dbReference type="Pfam" id="PF16355">
    <property type="entry name" value="DUF4982"/>
    <property type="match status" value="1"/>
</dbReference>
<dbReference type="SUPFAM" id="SSF49785">
    <property type="entry name" value="Galactose-binding domain-like"/>
    <property type="match status" value="1"/>
</dbReference>
<dbReference type="Pfam" id="PF02837">
    <property type="entry name" value="Glyco_hydro_2_N"/>
    <property type="match status" value="1"/>
</dbReference>
<dbReference type="InterPro" id="IPR017853">
    <property type="entry name" value="GH"/>
</dbReference>
<keyword evidence="10" id="KW-1185">Reference proteome</keyword>
<name>A0A3N0E3H9_SINP1</name>
<dbReference type="InterPro" id="IPR008964">
    <property type="entry name" value="Invasin/intimin_cell_adhesion"/>
</dbReference>
<dbReference type="Proteomes" id="UP000267469">
    <property type="component" value="Unassembled WGS sequence"/>
</dbReference>
<evidence type="ECO:0000259" key="5">
    <source>
        <dbReference type="Pfam" id="PF02836"/>
    </source>
</evidence>
<evidence type="ECO:0000259" key="4">
    <source>
        <dbReference type="Pfam" id="PF00703"/>
    </source>
</evidence>
<dbReference type="InterPro" id="IPR006103">
    <property type="entry name" value="Glyco_hydro_2_cat"/>
</dbReference>
<dbReference type="InterPro" id="IPR051913">
    <property type="entry name" value="GH2_Domain-Containing"/>
</dbReference>
<evidence type="ECO:0000256" key="3">
    <source>
        <dbReference type="ARBA" id="ARBA00023295"/>
    </source>
</evidence>
<protein>
    <submittedName>
        <fullName evidence="9">DUF4982 domain-containing protein</fullName>
    </submittedName>
</protein>
<sequence>MPFFSELKKFKQAQYKVKRIRLISSLFLLFVVLASCNKEQPDDNTKIPFDFDWKFAPEDHQGAEQPGFDDSGWRILDVPHDFSIEHPFDSAYATGPGGGYTYSGIGWYRKAFRTAPGFLNKKIGILFDGVYRNSEVWINGQYLGIRPYGYSSFYYDLTPHLNPEGEENVIAVKVNTSEQPNSRWYTGSGIYRHVRLLARNRLHIDQWGVFARTVDASEDEASIDVSIELRNENDTDRPCTVITRLIDTEGKEAGKAGSEIEVKAGQPLKIDQDIRVTRPSLWSVEQPHLYRLEVEVRSDGTLTDSYTTSFGIRTFDFDPDKGFSLNGKHVKLKGVNNHHDGGPLGAAVLDYTHKRQLEILKEMGCNALRMSHNPPSPELLAYADSLGFVVINELFDEWMDGKTPAGYAPHFEEWYERDIENWIKRDRNHPSVIAWSIGNELREQYNKDNALKIIPMLLDAGRIHDNTRPFTLACNEIVNFNDFGALELLDIVGYNYQEAFYKEDHEKYPDRVIYGSETVMYPYHDHNAWQMRSYQQWLDGQLEDYVAGEFLWTGFDYIGEAGIGHVGTGFEFWKTWPEWPWRGADCGVIDMCGSPKPGYWFRKALWNDEPMVYIAVQTDESARNREVSSFWNWPKVEAHWNHDKTGDTLAVHVYTNVPDVELKLNGKSLGSRKWDLKNEAFLFWEVPYEPGKLEAIGKTEEGKTVSFAVQTAGEPAKIVLSPDRKTIKANKQDLSYVTVQVVDANDVPVPFAGNMIEFEVEGAGKLTAVGNGNQQSHTPLKGDKMETYLGKCLAIIQSTDQKGEIIITARSGTLPVATATLKAE</sequence>
<dbReference type="OrthoDB" id="9801077at2"/>
<keyword evidence="2" id="KW-0378">Hydrolase</keyword>
<feature type="domain" description="DUF4982" evidence="7">
    <location>
        <begin position="646"/>
        <end position="705"/>
    </location>
</feature>
<evidence type="ECO:0000259" key="8">
    <source>
        <dbReference type="Pfam" id="PF18565"/>
    </source>
</evidence>
<dbReference type="InterPro" id="IPR013783">
    <property type="entry name" value="Ig-like_fold"/>
</dbReference>
<evidence type="ECO:0000256" key="2">
    <source>
        <dbReference type="ARBA" id="ARBA00022801"/>
    </source>
</evidence>
<dbReference type="InterPro" id="IPR008979">
    <property type="entry name" value="Galactose-bd-like_sf"/>
</dbReference>
<dbReference type="PANTHER" id="PTHR42732:SF1">
    <property type="entry name" value="BETA-MANNOSIDASE"/>
    <property type="match status" value="1"/>
</dbReference>
<dbReference type="GO" id="GO:0004553">
    <property type="term" value="F:hydrolase activity, hydrolyzing O-glycosyl compounds"/>
    <property type="evidence" value="ECO:0007669"/>
    <property type="project" value="InterPro"/>
</dbReference>
<feature type="domain" description="Glycoside hydrolase family 2" evidence="8">
    <location>
        <begin position="718"/>
        <end position="819"/>
    </location>
</feature>
<comment type="caution">
    <text evidence="9">The sequence shown here is derived from an EMBL/GenBank/DDBJ whole genome shotgun (WGS) entry which is preliminary data.</text>
</comment>
<proteinExistence type="inferred from homology"/>
<dbReference type="Gene3D" id="3.20.20.80">
    <property type="entry name" value="Glycosidases"/>
    <property type="match status" value="1"/>
</dbReference>
<reference evidence="9 10" key="1">
    <citation type="submission" date="2018-10" db="EMBL/GenBank/DDBJ databases">
        <title>Sinomicrobium pectinilyticum sp. nov., a pectinase-producing bacterium isolated from alkaline and saline soil, and emended description of the genus Sinomicrobium.</title>
        <authorList>
            <person name="Cheng B."/>
            <person name="Li C."/>
            <person name="Lai Q."/>
            <person name="Du M."/>
            <person name="Shao Z."/>
            <person name="Xu P."/>
            <person name="Yang C."/>
        </authorList>
    </citation>
    <scope>NUCLEOTIDE SEQUENCE [LARGE SCALE GENOMIC DNA]</scope>
    <source>
        <strain evidence="9 10">5DNS001</strain>
    </source>
</reference>
<dbReference type="Pfam" id="PF00703">
    <property type="entry name" value="Glyco_hydro_2"/>
    <property type="match status" value="1"/>
</dbReference>
<dbReference type="InterPro" id="IPR032311">
    <property type="entry name" value="DUF4982"/>
</dbReference>
<dbReference type="SUPFAM" id="SSF49303">
    <property type="entry name" value="beta-Galactosidase/glucuronidase domain"/>
    <property type="match status" value="1"/>
</dbReference>
<feature type="domain" description="Glycoside hydrolase family 2 immunoglobulin-like beta-sandwich" evidence="4">
    <location>
        <begin position="203"/>
        <end position="313"/>
    </location>
</feature>
<dbReference type="EMBL" id="RJTM01000114">
    <property type="protein sequence ID" value="RNL82391.1"/>
    <property type="molecule type" value="Genomic_DNA"/>
</dbReference>
<feature type="domain" description="Glycoside hydrolase family 2 catalytic" evidence="5">
    <location>
        <begin position="320"/>
        <end position="484"/>
    </location>
</feature>
<dbReference type="GO" id="GO:0005975">
    <property type="term" value="P:carbohydrate metabolic process"/>
    <property type="evidence" value="ECO:0007669"/>
    <property type="project" value="InterPro"/>
</dbReference>
<evidence type="ECO:0000259" key="6">
    <source>
        <dbReference type="Pfam" id="PF02837"/>
    </source>
</evidence>
<gene>
    <name evidence="9" type="ORF">ED312_17180</name>
</gene>
<dbReference type="SUPFAM" id="SSF49373">
    <property type="entry name" value="Invasin/intimin cell-adhesion fragments"/>
    <property type="match status" value="1"/>
</dbReference>
<dbReference type="AlphaFoldDB" id="A0A3N0E3H9"/>
<accession>A0A3N0E3H9</accession>
<dbReference type="InterPro" id="IPR006102">
    <property type="entry name" value="Ig-like_GH2"/>
</dbReference>
<comment type="similarity">
    <text evidence="1">Belongs to the glycosyl hydrolase 2 family.</text>
</comment>
<dbReference type="InterPro" id="IPR006101">
    <property type="entry name" value="Glyco_hydro_2"/>
</dbReference>
<feature type="domain" description="Glycosyl hydrolases family 2 sugar binding" evidence="6">
    <location>
        <begin position="101"/>
        <end position="198"/>
    </location>
</feature>
<dbReference type="Gene3D" id="2.60.40.10">
    <property type="entry name" value="Immunoglobulins"/>
    <property type="match status" value="3"/>
</dbReference>
<dbReference type="SUPFAM" id="SSF51445">
    <property type="entry name" value="(Trans)glycosidases"/>
    <property type="match status" value="1"/>
</dbReference>
<dbReference type="InterPro" id="IPR040605">
    <property type="entry name" value="Glyco_hydro2_dom5"/>
</dbReference>
<dbReference type="InterPro" id="IPR036156">
    <property type="entry name" value="Beta-gal/glucu_dom_sf"/>
</dbReference>
<evidence type="ECO:0000313" key="10">
    <source>
        <dbReference type="Proteomes" id="UP000267469"/>
    </source>
</evidence>
<evidence type="ECO:0000313" key="9">
    <source>
        <dbReference type="EMBL" id="RNL82391.1"/>
    </source>
</evidence>
<dbReference type="Pfam" id="PF18565">
    <property type="entry name" value="Glyco_hydro2_C5"/>
    <property type="match status" value="1"/>
</dbReference>
<dbReference type="Gene3D" id="2.60.120.260">
    <property type="entry name" value="Galactose-binding domain-like"/>
    <property type="match status" value="1"/>
</dbReference>
<dbReference type="PANTHER" id="PTHR42732">
    <property type="entry name" value="BETA-GALACTOSIDASE"/>
    <property type="match status" value="1"/>
</dbReference>